<comment type="caution">
    <text evidence="1">The sequence shown here is derived from an EMBL/GenBank/DDBJ whole genome shotgun (WGS) entry which is preliminary data.</text>
</comment>
<reference evidence="1" key="1">
    <citation type="submission" date="2021-06" db="EMBL/GenBank/DDBJ databases">
        <authorList>
            <person name="Kallberg Y."/>
            <person name="Tangrot J."/>
            <person name="Rosling A."/>
        </authorList>
    </citation>
    <scope>NUCLEOTIDE SEQUENCE</scope>
    <source>
        <strain evidence="1">IL203A</strain>
    </source>
</reference>
<sequence>MPFGGVISQVSGIEGFMDQHNRAWIPVVNSTEMDTANAKHFNVNVIHKNIRMIEIPNENEIEDVNLPIDETITLPTEDNSALARIKKDLSINSCEGTFISPFVANEDNIQVFKDIVGRIDKLSNKEKDRIPRLEAAYYLGKLLDENKQDYQILEEFNLILKEKFR</sequence>
<proteinExistence type="predicted"/>
<evidence type="ECO:0000313" key="2">
    <source>
        <dbReference type="Proteomes" id="UP000789702"/>
    </source>
</evidence>
<gene>
    <name evidence="1" type="ORF">DHETER_LOCUS6116</name>
</gene>
<protein>
    <submittedName>
        <fullName evidence="1">14599_t:CDS:1</fullName>
    </submittedName>
</protein>
<evidence type="ECO:0000313" key="1">
    <source>
        <dbReference type="EMBL" id="CAG8572330.1"/>
    </source>
</evidence>
<dbReference type="Proteomes" id="UP000789702">
    <property type="component" value="Unassembled WGS sequence"/>
</dbReference>
<accession>A0ACA9M7Y0</accession>
<name>A0ACA9M7Y0_9GLOM</name>
<keyword evidence="2" id="KW-1185">Reference proteome</keyword>
<dbReference type="EMBL" id="CAJVPU010007403">
    <property type="protein sequence ID" value="CAG8572330.1"/>
    <property type="molecule type" value="Genomic_DNA"/>
</dbReference>
<organism evidence="1 2">
    <name type="scientific">Dentiscutata heterogama</name>
    <dbReference type="NCBI Taxonomy" id="1316150"/>
    <lineage>
        <taxon>Eukaryota</taxon>
        <taxon>Fungi</taxon>
        <taxon>Fungi incertae sedis</taxon>
        <taxon>Mucoromycota</taxon>
        <taxon>Glomeromycotina</taxon>
        <taxon>Glomeromycetes</taxon>
        <taxon>Diversisporales</taxon>
        <taxon>Gigasporaceae</taxon>
        <taxon>Dentiscutata</taxon>
    </lineage>
</organism>